<evidence type="ECO:0000256" key="1">
    <source>
        <dbReference type="SAM" id="MobiDB-lite"/>
    </source>
</evidence>
<evidence type="ECO:0000313" key="5">
    <source>
        <dbReference type="Proteomes" id="UP001363151"/>
    </source>
</evidence>
<dbReference type="PROSITE" id="PS50020">
    <property type="entry name" value="WW_DOMAIN_2"/>
    <property type="match status" value="1"/>
</dbReference>
<dbReference type="Pfam" id="PF05711">
    <property type="entry name" value="TylF"/>
    <property type="match status" value="2"/>
</dbReference>
<dbReference type="InterPro" id="IPR036020">
    <property type="entry name" value="WW_dom_sf"/>
</dbReference>
<dbReference type="InterPro" id="IPR001202">
    <property type="entry name" value="WW_dom"/>
</dbReference>
<evidence type="ECO:0000313" key="4">
    <source>
        <dbReference type="EMBL" id="KAK7242238.1"/>
    </source>
</evidence>
<keyword evidence="2" id="KW-0732">Signal</keyword>
<feature type="region of interest" description="Disordered" evidence="1">
    <location>
        <begin position="321"/>
        <end position="345"/>
    </location>
</feature>
<dbReference type="InterPro" id="IPR029063">
    <property type="entry name" value="SAM-dependent_MTases_sf"/>
</dbReference>
<feature type="region of interest" description="Disordered" evidence="1">
    <location>
        <begin position="283"/>
        <end position="309"/>
    </location>
</feature>
<dbReference type="Pfam" id="PF00397">
    <property type="entry name" value="WW"/>
    <property type="match status" value="1"/>
</dbReference>
<feature type="signal peptide" evidence="2">
    <location>
        <begin position="1"/>
        <end position="18"/>
    </location>
</feature>
<evidence type="ECO:0000259" key="3">
    <source>
        <dbReference type="PROSITE" id="PS50020"/>
    </source>
</evidence>
<dbReference type="SUPFAM" id="SSF51045">
    <property type="entry name" value="WW domain"/>
    <property type="match status" value="1"/>
</dbReference>
<dbReference type="SMART" id="SM00456">
    <property type="entry name" value="WW"/>
    <property type="match status" value="1"/>
</dbReference>
<name>A0ABR1G110_AURAN</name>
<gene>
    <name evidence="4" type="ORF">SO694_00013323</name>
</gene>
<dbReference type="PANTHER" id="PTHR40036">
    <property type="entry name" value="MACROCIN O-METHYLTRANSFERASE"/>
    <property type="match status" value="1"/>
</dbReference>
<dbReference type="EMBL" id="JBBJCI010000146">
    <property type="protein sequence ID" value="KAK7242238.1"/>
    <property type="molecule type" value="Genomic_DNA"/>
</dbReference>
<feature type="domain" description="WW" evidence="3">
    <location>
        <begin position="167"/>
        <end position="196"/>
    </location>
</feature>
<proteinExistence type="predicted"/>
<dbReference type="PROSITE" id="PS50890">
    <property type="entry name" value="PUA"/>
    <property type="match status" value="1"/>
</dbReference>
<protein>
    <submittedName>
        <fullName evidence="4">Macrocin-O-methyltransferase</fullName>
    </submittedName>
</protein>
<comment type="caution">
    <text evidence="4">The sequence shown here is derived from an EMBL/GenBank/DDBJ whole genome shotgun (WGS) entry which is preliminary data.</text>
</comment>
<organism evidence="4 5">
    <name type="scientific">Aureococcus anophagefferens</name>
    <name type="common">Harmful bloom alga</name>
    <dbReference type="NCBI Taxonomy" id="44056"/>
    <lineage>
        <taxon>Eukaryota</taxon>
        <taxon>Sar</taxon>
        <taxon>Stramenopiles</taxon>
        <taxon>Ochrophyta</taxon>
        <taxon>Pelagophyceae</taxon>
        <taxon>Pelagomonadales</taxon>
        <taxon>Pelagomonadaceae</taxon>
        <taxon>Aureococcus</taxon>
    </lineage>
</organism>
<feature type="region of interest" description="Disordered" evidence="1">
    <location>
        <begin position="200"/>
        <end position="232"/>
    </location>
</feature>
<dbReference type="Gene3D" id="3.40.50.150">
    <property type="entry name" value="Vaccinia Virus protein VP39"/>
    <property type="match status" value="1"/>
</dbReference>
<feature type="compositionally biased region" description="Low complexity" evidence="1">
    <location>
        <begin position="283"/>
        <end position="298"/>
    </location>
</feature>
<dbReference type="CDD" id="cd00201">
    <property type="entry name" value="WW"/>
    <property type="match status" value="1"/>
</dbReference>
<accession>A0ABR1G110</accession>
<reference evidence="4 5" key="1">
    <citation type="submission" date="2024-03" db="EMBL/GenBank/DDBJ databases">
        <title>Aureococcus anophagefferens CCMP1851 and Kratosvirus quantuckense: Draft genome of a second virus-susceptible host strain in the model system.</title>
        <authorList>
            <person name="Chase E."/>
            <person name="Truchon A.R."/>
            <person name="Schepens W."/>
            <person name="Wilhelm S.W."/>
        </authorList>
    </citation>
    <scope>NUCLEOTIDE SEQUENCE [LARGE SCALE GENOMIC DNA]</scope>
    <source>
        <strain evidence="4 5">CCMP1851</strain>
    </source>
</reference>
<dbReference type="Proteomes" id="UP001363151">
    <property type="component" value="Unassembled WGS sequence"/>
</dbReference>
<dbReference type="PANTHER" id="PTHR40036:SF1">
    <property type="entry name" value="MACROCIN O-METHYLTRANSFERASE"/>
    <property type="match status" value="1"/>
</dbReference>
<dbReference type="Gene3D" id="2.20.70.10">
    <property type="match status" value="1"/>
</dbReference>
<keyword evidence="5" id="KW-1185">Reference proteome</keyword>
<dbReference type="PROSITE" id="PS01159">
    <property type="entry name" value="WW_DOMAIN_1"/>
    <property type="match status" value="1"/>
</dbReference>
<dbReference type="InterPro" id="IPR008884">
    <property type="entry name" value="TylF_MeTrfase"/>
</dbReference>
<evidence type="ECO:0000256" key="2">
    <source>
        <dbReference type="SAM" id="SignalP"/>
    </source>
</evidence>
<sequence length="345" mass="36847">MVGARLASLAAILRVVEAERVAGDVVELGSWRCGAAAFARRVLDAVGGGGASPARRRRGDARAAGASAVALHAGRFAETVPEFRATGRGVAVLRVDANFCGSYQDALYGLYDRVPVGGFVVFDDVMTHPEVMRCWLDFKADQGLPEDLVRALVPPPRSPARQQLRRPAWQTYHDDAGTPYYYDTDTGETTWTMPRALDDDADLSSQADDNFSQADAVSTGEARPSARVQRSRDVIKSRALGAGKRQEAYKAACDDAEARGEPAPDYVSFMTSMSEADAAGPLETAPAAAPPAAAMSAEEAQELEDRKRGEAARARLLIRMEASAEKGAPLPSSYAADDYMSSLEA</sequence>
<feature type="chain" id="PRO_5045718498" evidence="2">
    <location>
        <begin position="19"/>
        <end position="345"/>
    </location>
</feature>